<sequence>MTPWTLLSGMCSLSHPILDGNHKLIRWRFVIHGAIDGFSRVIVFLCCSTNNKAETVLQWFRGAVRTFGLPTRMRCDHGTENIEVARFMLNAHGVEGGITQVCLRRDAKHLYNCLPDLSDTETVSDDYGIDDLAPMPELQTDNNIEVPGSEIELSPSQHDTLALAVSPLSDDQNSGVNAYLQGVGVIANFVHQ</sequence>
<evidence type="ECO:0000313" key="3">
    <source>
        <dbReference type="Proteomes" id="UP001249851"/>
    </source>
</evidence>
<dbReference type="Gene3D" id="3.30.420.10">
    <property type="entry name" value="Ribonuclease H-like superfamily/Ribonuclease H"/>
    <property type="match status" value="1"/>
</dbReference>
<reference evidence="2" key="1">
    <citation type="journal article" date="2023" name="G3 (Bethesda)">
        <title>Whole genome assembly and annotation of the endangered Caribbean coral Acropora cervicornis.</title>
        <authorList>
            <person name="Selwyn J.D."/>
            <person name="Vollmer S.V."/>
        </authorList>
    </citation>
    <scope>NUCLEOTIDE SEQUENCE</scope>
    <source>
        <strain evidence="2">K2</strain>
    </source>
</reference>
<organism evidence="2 3">
    <name type="scientific">Acropora cervicornis</name>
    <name type="common">Staghorn coral</name>
    <dbReference type="NCBI Taxonomy" id="6130"/>
    <lineage>
        <taxon>Eukaryota</taxon>
        <taxon>Metazoa</taxon>
        <taxon>Cnidaria</taxon>
        <taxon>Anthozoa</taxon>
        <taxon>Hexacorallia</taxon>
        <taxon>Scleractinia</taxon>
        <taxon>Astrocoeniina</taxon>
        <taxon>Acroporidae</taxon>
        <taxon>Acropora</taxon>
    </lineage>
</organism>
<dbReference type="InterPro" id="IPR058913">
    <property type="entry name" value="Integrase_dom_put"/>
</dbReference>
<dbReference type="InterPro" id="IPR036397">
    <property type="entry name" value="RNaseH_sf"/>
</dbReference>
<dbReference type="PANTHER" id="PTHR46791">
    <property type="entry name" value="EXPRESSED PROTEIN"/>
    <property type="match status" value="1"/>
</dbReference>
<feature type="domain" description="Integrase core" evidence="1">
    <location>
        <begin position="18"/>
        <end position="95"/>
    </location>
</feature>
<dbReference type="Pfam" id="PF24764">
    <property type="entry name" value="rva_4"/>
    <property type="match status" value="1"/>
</dbReference>
<evidence type="ECO:0000259" key="1">
    <source>
        <dbReference type="Pfam" id="PF24764"/>
    </source>
</evidence>
<gene>
    <name evidence="2" type="ORF">P5673_031504</name>
</gene>
<reference evidence="2" key="2">
    <citation type="journal article" date="2023" name="Science">
        <title>Genomic signatures of disease resistance in endangered staghorn corals.</title>
        <authorList>
            <person name="Vollmer S.V."/>
            <person name="Selwyn J.D."/>
            <person name="Despard B.A."/>
            <person name="Roesel C.L."/>
        </authorList>
    </citation>
    <scope>NUCLEOTIDE SEQUENCE</scope>
    <source>
        <strain evidence="2">K2</strain>
    </source>
</reference>
<keyword evidence="3" id="KW-1185">Reference proteome</keyword>
<dbReference type="AlphaFoldDB" id="A0AAD9UST5"/>
<dbReference type="SUPFAM" id="SSF53098">
    <property type="entry name" value="Ribonuclease H-like"/>
    <property type="match status" value="1"/>
</dbReference>
<dbReference type="Proteomes" id="UP001249851">
    <property type="component" value="Unassembled WGS sequence"/>
</dbReference>
<dbReference type="GO" id="GO:0003676">
    <property type="term" value="F:nucleic acid binding"/>
    <property type="evidence" value="ECO:0007669"/>
    <property type="project" value="InterPro"/>
</dbReference>
<name>A0AAD9UST5_ACRCE</name>
<dbReference type="EMBL" id="JARQWQ010000149">
    <property type="protein sequence ID" value="KAK2548345.1"/>
    <property type="molecule type" value="Genomic_DNA"/>
</dbReference>
<dbReference type="PANTHER" id="PTHR46791:SF5">
    <property type="entry name" value="CLR5 DOMAIN-CONTAINING PROTEIN-RELATED"/>
    <property type="match status" value="1"/>
</dbReference>
<comment type="caution">
    <text evidence="2">The sequence shown here is derived from an EMBL/GenBank/DDBJ whole genome shotgun (WGS) entry which is preliminary data.</text>
</comment>
<dbReference type="InterPro" id="IPR012337">
    <property type="entry name" value="RNaseH-like_sf"/>
</dbReference>
<protein>
    <recommendedName>
        <fullName evidence="1">Integrase core domain-containing protein</fullName>
    </recommendedName>
</protein>
<accession>A0AAD9UST5</accession>
<proteinExistence type="predicted"/>
<evidence type="ECO:0000313" key="2">
    <source>
        <dbReference type="EMBL" id="KAK2548345.1"/>
    </source>
</evidence>